<evidence type="ECO:0000256" key="1">
    <source>
        <dbReference type="ARBA" id="ARBA00022679"/>
    </source>
</evidence>
<keyword evidence="1" id="KW-0808">Transferase</keyword>
<keyword evidence="2" id="KW-0833">Ubl conjugation pathway</keyword>
<evidence type="ECO:0000313" key="4">
    <source>
        <dbReference type="EMBL" id="THH08339.1"/>
    </source>
</evidence>
<evidence type="ECO:0000256" key="2">
    <source>
        <dbReference type="ARBA" id="ARBA00022786"/>
    </source>
</evidence>
<evidence type="ECO:0000313" key="5">
    <source>
        <dbReference type="Proteomes" id="UP000308199"/>
    </source>
</evidence>
<comment type="caution">
    <text evidence="4">The sequence shown here is derived from an EMBL/GenBank/DDBJ whole genome shotgun (WGS) entry which is preliminary data.</text>
</comment>
<organism evidence="4 5">
    <name type="scientific">Phellinidium pouzarii</name>
    <dbReference type="NCBI Taxonomy" id="167371"/>
    <lineage>
        <taxon>Eukaryota</taxon>
        <taxon>Fungi</taxon>
        <taxon>Dikarya</taxon>
        <taxon>Basidiomycota</taxon>
        <taxon>Agaricomycotina</taxon>
        <taxon>Agaricomycetes</taxon>
        <taxon>Hymenochaetales</taxon>
        <taxon>Hymenochaetaceae</taxon>
        <taxon>Phellinidium</taxon>
    </lineage>
</organism>
<proteinExistence type="predicted"/>
<keyword evidence="5" id="KW-1185">Reference proteome</keyword>
<dbReference type="PANTHER" id="PTHR46116:SF15">
    <property type="entry name" value="(E3-INDEPENDENT) E2 UBIQUITIN-CONJUGATING ENZYME"/>
    <property type="match status" value="1"/>
</dbReference>
<dbReference type="EMBL" id="SGPK01000103">
    <property type="protein sequence ID" value="THH08339.1"/>
    <property type="molecule type" value="Genomic_DNA"/>
</dbReference>
<feature type="region of interest" description="Disordered" evidence="3">
    <location>
        <begin position="552"/>
        <end position="599"/>
    </location>
</feature>
<name>A0A4S4L9U6_9AGAM</name>
<gene>
    <name evidence="4" type="ORF">EW145_g2772</name>
</gene>
<dbReference type="InterPro" id="IPR016135">
    <property type="entry name" value="UBQ-conjugating_enzyme/RWD"/>
</dbReference>
<dbReference type="AlphaFoldDB" id="A0A4S4L9U6"/>
<dbReference type="Proteomes" id="UP000308199">
    <property type="component" value="Unassembled WGS sequence"/>
</dbReference>
<protein>
    <submittedName>
        <fullName evidence="4">Uncharacterized protein</fullName>
    </submittedName>
</protein>
<accession>A0A4S4L9U6</accession>
<dbReference type="PANTHER" id="PTHR46116">
    <property type="entry name" value="(E3-INDEPENDENT) E2 UBIQUITIN-CONJUGATING ENZYME"/>
    <property type="match status" value="1"/>
</dbReference>
<reference evidence="4 5" key="1">
    <citation type="submission" date="2019-02" db="EMBL/GenBank/DDBJ databases">
        <title>Genome sequencing of the rare red list fungi Phellinidium pouzarii.</title>
        <authorList>
            <person name="Buettner E."/>
            <person name="Kellner H."/>
        </authorList>
    </citation>
    <scope>NUCLEOTIDE SEQUENCE [LARGE SCALE GENOMIC DNA]</scope>
    <source>
        <strain evidence="4 5">DSM 108285</strain>
    </source>
</reference>
<dbReference type="OrthoDB" id="1926878at2759"/>
<dbReference type="SUPFAM" id="SSF54495">
    <property type="entry name" value="UBC-like"/>
    <property type="match status" value="1"/>
</dbReference>
<dbReference type="Gene3D" id="3.10.110.10">
    <property type="entry name" value="Ubiquitin Conjugating Enzyme"/>
    <property type="match status" value="2"/>
</dbReference>
<dbReference type="GO" id="GO:0061631">
    <property type="term" value="F:ubiquitin conjugating enzyme activity"/>
    <property type="evidence" value="ECO:0007669"/>
    <property type="project" value="TreeGrafter"/>
</dbReference>
<sequence>MNASKQVQTQYFQEDIVQRVSGPSRYYGVVMRCWHDSDDAKLAEPSTDPLLRPLKRGEVGVSFYPNNSREILPESDFKLIDRPMQAGDICKRRYEDVQSAVVTNVDVKFKVSHAVSGLELDEWKTINDVKEFDDIAVGDFVEYNDWIGQVQDFFDESTIQTADGTLVPLPEVSARLTVGERGADIIPTRDGIQSILSYFMGEPSADDIVVSVKHTVYVIAWMAIKQMLTSEEAAARQRPQRLWFGSDISQLTLLRGVNDQLPRVGDRLLLKEAPESVLTIHGRAGLGVGAVKVETFAIYETQTTVELLWQDGSREKVRSTELIPYLNPDEYDCWPGDHVVWKNEDEKQGAVVQGELVFIHKEGCTNGCEKPMVPGIGELEAWVHESPFAQDEDGEFTGWRKELDSVGQRIARRTEPFIDGQINRPVPGDGKINWFGEVTDVILFSSLLIVPKTYTCMSVCQQLYLNGIIEVTLPDLRKAGIPLERITRLNDGLEQLEGLWGDHLSDGHSDDEYEDENGKTYEVQTEDGQWLTYNGGDEDEWIEDDEDVNMDMDGSADVEHDDGLDAESSNDPLNGLVPGAWPIGDENKESSPPLACSTPRLDSEAIDYSINGEDTLKAAPEEAPDSSWTRFELLSSAPRDHAFYSTPPARPSRQFLTRLTKEYRALSSSLPESIVVRTYADRTDLLRSLIIGPENTPYEDAPFGLVLVKEPWFCEPAYEKWRGTDEGKVNSRLYNEKAYVLSRGFVRRAFEIPLGSLQDVIKDVYLIRGKLAKIIKDSRDLIEKSKASKDTDDDDDDNELAVPRLTDGGMIPLTRTLDKLEGILAGHNVV</sequence>
<evidence type="ECO:0000256" key="3">
    <source>
        <dbReference type="SAM" id="MobiDB-lite"/>
    </source>
</evidence>